<keyword evidence="2" id="KW-1185">Reference proteome</keyword>
<sequence length="78" mass="9386">MFFVFFILLNVKLILDHISKNKFDKEWIIHLDHGSQYSSTQYSEIIKENMELFQWVELKIHLIIEEHNSSFQTSKVSV</sequence>
<evidence type="ECO:0000313" key="1">
    <source>
        <dbReference type="EMBL" id="CAC13324.1"/>
    </source>
</evidence>
<reference evidence="1 2" key="1">
    <citation type="journal article" date="2001" name="Nucleic Acids Res.">
        <title>The complete genome sequence of the murine respiratory pathogen Mycoplasma pulmonis.</title>
        <authorList>
            <person name="Chambaud I."/>
            <person name="Heilig R."/>
            <person name="Ferris S."/>
            <person name="Barbe V."/>
            <person name="Samson D."/>
            <person name="Galisson F."/>
            <person name="Moszer I."/>
            <person name="Dybvig K."/>
            <person name="Wroblewski H."/>
            <person name="Viari A."/>
            <person name="Rocha E.P.C."/>
            <person name="Blanchard A."/>
        </authorList>
    </citation>
    <scope>NUCLEOTIDE SEQUENCE [LARGE SCALE GENOMIC DNA]</scope>
    <source>
        <strain evidence="1 2">UAB CTIP</strain>
    </source>
</reference>
<gene>
    <name evidence="1" type="ordered locus">MYPU_1510</name>
</gene>
<dbReference type="STRING" id="272635.gene:17576735"/>
<dbReference type="KEGG" id="mpu:MYPU_1510"/>
<protein>
    <submittedName>
        <fullName evidence="1">TRANSPOSASE FOR INSERTION SEQUENCE ELEMENT IS1138 (Mycoplasma pulmonis)</fullName>
    </submittedName>
</protein>
<dbReference type="AlphaFoldDB" id="Q98R59"/>
<dbReference type="EMBL" id="AL445563">
    <property type="protein sequence ID" value="CAC13324.1"/>
    <property type="molecule type" value="Genomic_DNA"/>
</dbReference>
<accession>Q98R59</accession>
<proteinExistence type="predicted"/>
<organism evidence="2">
    <name type="scientific">Mycoplasmopsis pulmonis (strain UAB CTIP)</name>
    <name type="common">Mycoplasma pulmonis</name>
    <dbReference type="NCBI Taxonomy" id="272635"/>
    <lineage>
        <taxon>Bacteria</taxon>
        <taxon>Bacillati</taxon>
        <taxon>Mycoplasmatota</taxon>
        <taxon>Mycoplasmoidales</taxon>
        <taxon>Metamycoplasmataceae</taxon>
        <taxon>Mycoplasmopsis</taxon>
    </lineage>
</organism>
<dbReference type="Proteomes" id="UP000000528">
    <property type="component" value="Chromosome"/>
</dbReference>
<evidence type="ECO:0000313" key="2">
    <source>
        <dbReference type="Proteomes" id="UP000000528"/>
    </source>
</evidence>
<name>Q98R59_MYCPU</name>
<dbReference type="HOGENOM" id="CLU_2618251_0_0_14"/>
<dbReference type="PIR" id="G90530">
    <property type="entry name" value="G90530"/>
</dbReference>